<dbReference type="EMBL" id="KI912110">
    <property type="protein sequence ID" value="ETS85397.1"/>
    <property type="molecule type" value="Genomic_DNA"/>
</dbReference>
<feature type="compositionally biased region" description="Polar residues" evidence="1">
    <location>
        <begin position="355"/>
        <end position="365"/>
    </location>
</feature>
<evidence type="ECO:0000256" key="1">
    <source>
        <dbReference type="SAM" id="MobiDB-lite"/>
    </source>
</evidence>
<evidence type="ECO:0000313" key="2">
    <source>
        <dbReference type="EMBL" id="ETS85397.1"/>
    </source>
</evidence>
<feature type="compositionally biased region" description="Basic and acidic residues" evidence="1">
    <location>
        <begin position="387"/>
        <end position="396"/>
    </location>
</feature>
<dbReference type="InParanoid" id="W3XIY2"/>
<organism evidence="2 3">
    <name type="scientific">Pestalotiopsis fici (strain W106-1 / CGMCC3.15140)</name>
    <dbReference type="NCBI Taxonomy" id="1229662"/>
    <lineage>
        <taxon>Eukaryota</taxon>
        <taxon>Fungi</taxon>
        <taxon>Dikarya</taxon>
        <taxon>Ascomycota</taxon>
        <taxon>Pezizomycotina</taxon>
        <taxon>Sordariomycetes</taxon>
        <taxon>Xylariomycetidae</taxon>
        <taxon>Amphisphaeriales</taxon>
        <taxon>Sporocadaceae</taxon>
        <taxon>Pestalotiopsis</taxon>
    </lineage>
</organism>
<feature type="region of interest" description="Disordered" evidence="1">
    <location>
        <begin position="304"/>
        <end position="411"/>
    </location>
</feature>
<dbReference type="HOGENOM" id="CLU_669217_0_0_1"/>
<dbReference type="RefSeq" id="XP_007830194.1">
    <property type="nucleotide sequence ID" value="XM_007832003.1"/>
</dbReference>
<name>W3XIY2_PESFW</name>
<dbReference type="Proteomes" id="UP000030651">
    <property type="component" value="Unassembled WGS sequence"/>
</dbReference>
<feature type="compositionally biased region" description="Basic residues" evidence="1">
    <location>
        <begin position="321"/>
        <end position="332"/>
    </location>
</feature>
<reference evidence="3" key="1">
    <citation type="journal article" date="2015" name="BMC Genomics">
        <title>Genomic and transcriptomic analysis of the endophytic fungus Pestalotiopsis fici reveals its lifestyle and high potential for synthesis of natural products.</title>
        <authorList>
            <person name="Wang X."/>
            <person name="Zhang X."/>
            <person name="Liu L."/>
            <person name="Xiang M."/>
            <person name="Wang W."/>
            <person name="Sun X."/>
            <person name="Che Y."/>
            <person name="Guo L."/>
            <person name="Liu G."/>
            <person name="Guo L."/>
            <person name="Wang C."/>
            <person name="Yin W.B."/>
            <person name="Stadler M."/>
            <person name="Zhang X."/>
            <person name="Liu X."/>
        </authorList>
    </citation>
    <scope>NUCLEOTIDE SEQUENCE [LARGE SCALE GENOMIC DNA]</scope>
    <source>
        <strain evidence="3">W106-1 / CGMCC3.15140</strain>
    </source>
</reference>
<feature type="compositionally biased region" description="Basic and acidic residues" evidence="1">
    <location>
        <begin position="304"/>
        <end position="319"/>
    </location>
</feature>
<sequence>MSLPLDRKYYAKASVLSSVPNPRLEDSKRKMTESARSFKETRRRLSILKGEKQVASVDQVIEKKAIKAIHVNDDDVDAWNHSLRAEPSLGNFTVVSADDYEDEHTVPCGNPDCNRCDLLSVVSDFDDEEDGELLKPTTRLTGAVSLSQQRVDGAMKTQQRAKTARQQEMHGLGPFSLTTQEESLGAYMKSYSKQGQSFHNTSPNPKCLQPAFIQDDESIAAAYPFDGEESIKSPIDRVIDTLKYSPQVVDARGRRLSLSHIKAFKDNQVDIIQDKTSGTDSLREQKTEAAHRIATAQTANIEDCREDGATSLETKEPRQTIRPHRSLHRTPSVRHSNSQSSSRAKSPCPPAVSPTAPSDQRQSFSEHMAKRDRGIERAPPRFSKQSTTDEHGEPRFGKGSRPPVSYRASGI</sequence>
<accession>W3XIY2</accession>
<keyword evidence="3" id="KW-1185">Reference proteome</keyword>
<protein>
    <submittedName>
        <fullName evidence="2">Uncharacterized protein</fullName>
    </submittedName>
</protein>
<dbReference type="GeneID" id="19268435"/>
<gene>
    <name evidence="2" type="ORF">PFICI_03422</name>
</gene>
<dbReference type="OrthoDB" id="10447076at2759"/>
<proteinExistence type="predicted"/>
<feature type="compositionally biased region" description="Low complexity" evidence="1">
    <location>
        <begin position="333"/>
        <end position="346"/>
    </location>
</feature>
<evidence type="ECO:0000313" key="3">
    <source>
        <dbReference type="Proteomes" id="UP000030651"/>
    </source>
</evidence>
<dbReference type="AlphaFoldDB" id="W3XIY2"/>
<dbReference type="KEGG" id="pfy:PFICI_03422"/>
<feature type="compositionally biased region" description="Basic and acidic residues" evidence="1">
    <location>
        <begin position="367"/>
        <end position="379"/>
    </location>
</feature>